<dbReference type="AlphaFoldDB" id="A0A7Z0TAZ7"/>
<keyword evidence="2" id="KW-1185">Reference proteome</keyword>
<accession>A0A7Z0TAZ7</accession>
<dbReference type="EMBL" id="JABMKT010000100">
    <property type="protein sequence ID" value="NYV28520.1"/>
    <property type="molecule type" value="Genomic_DNA"/>
</dbReference>
<protein>
    <submittedName>
        <fullName evidence="1">Uncharacterized protein</fullName>
    </submittedName>
</protein>
<sequence length="138" mass="16238">VNLKDEDKKTLREEDERYVNNKENIDIDGKNVDYTVEEDPRYVKLSNFLNNPYFLNNIKYNSKNKYLINEFKLEDKKLEKETPKKSNITINAKNLNIRDQKLLFDNINLSSNNILIEGARLKALDNLNIKSDNITLKS</sequence>
<evidence type="ECO:0000313" key="2">
    <source>
        <dbReference type="Proteomes" id="UP000526184"/>
    </source>
</evidence>
<reference evidence="1 2" key="1">
    <citation type="submission" date="2020-05" db="EMBL/GenBank/DDBJ databases">
        <title>Streptobacillus felis strain LHL191014123.</title>
        <authorList>
            <person name="Fawzy A."/>
            <person name="Rau J."/>
            <person name="Risse K."/>
            <person name="Schauerte N."/>
            <person name="Geiger C."/>
            <person name="Blom J."/>
            <person name="Imirzalioglu C."/>
            <person name="Falgenhauer J."/>
            <person name="Bach A."/>
            <person name="Herden C."/>
            <person name="Eisenberg T."/>
        </authorList>
    </citation>
    <scope>NUCLEOTIDE SEQUENCE [LARGE SCALE GENOMIC DNA]</scope>
    <source>
        <strain evidence="1 2">LHL191014123</strain>
    </source>
</reference>
<name>A0A7Z0TAZ7_9FUSO</name>
<comment type="caution">
    <text evidence="1">The sequence shown here is derived from an EMBL/GenBank/DDBJ whole genome shotgun (WGS) entry which is preliminary data.</text>
</comment>
<feature type="non-terminal residue" evidence="1">
    <location>
        <position position="1"/>
    </location>
</feature>
<organism evidence="1 2">
    <name type="scientific">Streptobacillus felis</name>
    <dbReference type="NCBI Taxonomy" id="1384509"/>
    <lineage>
        <taxon>Bacteria</taxon>
        <taxon>Fusobacteriati</taxon>
        <taxon>Fusobacteriota</taxon>
        <taxon>Fusobacteriia</taxon>
        <taxon>Fusobacteriales</taxon>
        <taxon>Leptotrichiaceae</taxon>
        <taxon>Streptobacillus</taxon>
    </lineage>
</organism>
<evidence type="ECO:0000313" key="1">
    <source>
        <dbReference type="EMBL" id="NYV28520.1"/>
    </source>
</evidence>
<feature type="non-terminal residue" evidence="1">
    <location>
        <position position="138"/>
    </location>
</feature>
<dbReference type="Proteomes" id="UP000526184">
    <property type="component" value="Unassembled WGS sequence"/>
</dbReference>
<gene>
    <name evidence="1" type="ORF">HP397_06865</name>
</gene>
<dbReference type="RefSeq" id="WP_180136434.1">
    <property type="nucleotide sequence ID" value="NZ_JABMKT010000100.1"/>
</dbReference>
<proteinExistence type="predicted"/>